<feature type="transmembrane region" description="Helical" evidence="5">
    <location>
        <begin position="394"/>
        <end position="410"/>
    </location>
</feature>
<dbReference type="SUPFAM" id="SSF52540">
    <property type="entry name" value="P-loop containing nucleoside triphosphate hydrolases"/>
    <property type="match status" value="1"/>
</dbReference>
<dbReference type="GO" id="GO:0016020">
    <property type="term" value="C:membrane"/>
    <property type="evidence" value="ECO:0007669"/>
    <property type="project" value="UniProtKB-SubCell"/>
</dbReference>
<feature type="transmembrane region" description="Helical" evidence="5">
    <location>
        <begin position="128"/>
        <end position="147"/>
    </location>
</feature>
<feature type="transmembrane region" description="Helical" evidence="5">
    <location>
        <begin position="337"/>
        <end position="358"/>
    </location>
</feature>
<dbReference type="Pfam" id="PF00324">
    <property type="entry name" value="AA_permease"/>
    <property type="match status" value="1"/>
</dbReference>
<sequence length="1686" mass="190682">MAKQNKFGTFGGVFVPSILTILGVIMYLRLPMIIGEAGLWATIGIIVIAHIISVTTGLSVSAIATDKKVEAGGTYYMISRSLGLPIGGTLGIALFVGLSFSVSLYLIGFSESFLNYWGFDSNINNIRLTGTLVLVAVTTVTFISTSLAIKTQYFIMAAIVLSLLSIFFGSHNFTPEAPLFSNPSSTVPVMVLFGIFFPAVTGFEAGVSMSGDLKNAKKSIPSGSIMAIVVGFLVYIGLAFFFAYTVSGDKLANDPQVLLNISWIPELVIAGIWGATLSSALGSILGAPRILQATAVDRITPRLFSKGYGPTNEPRNALLLTFVIAEAGILIGELDVIARVVSIFFITTYGFLNISATFERWTSADFRPEFKVPGWISILGAAACILVMIKLDFVAMLVAIMVLGLLFLYLKRRELTLESGDAWSGVWASLVKTGITNLKRDKLHKRNWRPNTIMFSGSPDMREYMVEVGKAISGKLGILSAFELVKSEERLLAKTESNLHEEKESAGYFQHKLYCRDIYDGMDQISRVYGFSGIEPNTILMGWSKKPKNREKFIELAESFDQNNYNSIFLNYDSEKKFGEHQHIDIWWSGAGRNLTLAINLLRHINNSSIWNRAKVRVLVINPINEEAESVYKSTLAILNDFRVEAEVRVVNNGVNPISEREIIETESKDADLCIIGIPNQRFRQMDKYYDQLNGILEVTGTALIINASDDFAEMEVIAPAKAKSKIEGLEEANYVLPDLEDSPHPEVVKEIQKIDYHGQKLVKALHRKLFQPIISDRLILIKELESRIGAIKKELADIESIPDTYRRKKQIDKLKNEVFFKVNALLDEQIKKSTLPAETTALTDVTDWYEERLVNDHKHMPADLIVEYSKEEFAIQPDDSASLRFYKRLKLIKHWFSGPPVKHHVNFRAVAKYYQVNSRIVYFNRLLNQFGDDEKSFYHDLRKTIGSLINTIDLAEQKIWQQLPDWNDETKINEIADLLSGESVRQKGLLNIYEGRLLIEFRKNLQLMSNDLGKIDINSRIKKKSRPAKYYQEISLNTKDFSEERHLRIKTLLNMILMELSVNSTKNRLEELQVRFGNDVRDIVESKYVKNLDELITSIDKHKKETDLQKVRLNDHFEVELQETFRDNMTRMIGLTEHMPEAMEVYSFNQNSQGDQETLAIPVARMAEYYLKSQYEVVVEEQFGKLIEALKRSMYSVKDLINLAEFNLENTDSEIEDKELLEDLVTKIEKEKTSVNESIQDYLTFTQKQFAEAFDPLSSLKIEESANTFVAGLRNYQGKKVLTGISHVSDWFKKKVLDITIKLFYSRSEGILIAKKLNRAKDLTSPNSKMLDLKEKVSPTADILHSLPSYYVTLFNGKSNIGRDFWIPRTIEEKAFATALKRYREGFGGGILLVGDRNSGKTAFCRHVTQPLKSGSVYTLFPPVQGDTSALAFSQALSKATQMNGDVNQILSAIPQDSILVIDDLELFWERHSDGLALIHLLQQLIDDYGQRILFIVNINPHAFRVINQLTRLSDRFIEIINFVPFDAEDLKELIMKRHRSSGLGVGFNAQEKTLSEVQLARLFDAYFNYSEGSPGTALNGWLAHIKKHHAHSLIIDKPDAPSTTCIKELNEDWVMLLTQFILHKRLTEAKMARVSGWTAPEVKSQLLAMLRAGIVQEKASGIYHINPFMHPFVIRALKEREVIR</sequence>
<keyword evidence="4 5" id="KW-0472">Membrane</keyword>
<comment type="caution">
    <text evidence="7">The sequence shown here is derived from an EMBL/GenBank/DDBJ whole genome shotgun (WGS) entry which is preliminary data.</text>
</comment>
<proteinExistence type="predicted"/>
<accession>A0A937G0Y5</accession>
<keyword evidence="8" id="KW-1185">Reference proteome</keyword>
<dbReference type="InterPro" id="IPR004841">
    <property type="entry name" value="AA-permease/SLC12A_dom"/>
</dbReference>
<dbReference type="Proteomes" id="UP000614216">
    <property type="component" value="Unassembled WGS sequence"/>
</dbReference>
<keyword evidence="3 5" id="KW-1133">Transmembrane helix</keyword>
<comment type="subcellular location">
    <subcellularLocation>
        <location evidence="1">Membrane</location>
        <topology evidence="1">Multi-pass membrane protein</topology>
    </subcellularLocation>
</comment>
<dbReference type="RefSeq" id="WP_202858062.1">
    <property type="nucleotide sequence ID" value="NZ_JAEUGD010000064.1"/>
</dbReference>
<evidence type="ECO:0000256" key="2">
    <source>
        <dbReference type="ARBA" id="ARBA00022692"/>
    </source>
</evidence>
<feature type="transmembrane region" description="Helical" evidence="5">
    <location>
        <begin position="40"/>
        <end position="63"/>
    </location>
</feature>
<dbReference type="EMBL" id="JAEUGD010000064">
    <property type="protein sequence ID" value="MBL6448527.1"/>
    <property type="molecule type" value="Genomic_DNA"/>
</dbReference>
<evidence type="ECO:0000313" key="7">
    <source>
        <dbReference type="EMBL" id="MBL6448527.1"/>
    </source>
</evidence>
<dbReference type="Gene3D" id="3.40.50.300">
    <property type="entry name" value="P-loop containing nucleotide triphosphate hydrolases"/>
    <property type="match status" value="1"/>
</dbReference>
<dbReference type="Gene3D" id="1.20.1740.10">
    <property type="entry name" value="Amino acid/polyamine transporter I"/>
    <property type="match status" value="1"/>
</dbReference>
<evidence type="ECO:0000313" key="8">
    <source>
        <dbReference type="Proteomes" id="UP000614216"/>
    </source>
</evidence>
<keyword evidence="2 5" id="KW-0812">Transmembrane</keyword>
<evidence type="ECO:0000259" key="6">
    <source>
        <dbReference type="Pfam" id="PF00324"/>
    </source>
</evidence>
<feature type="transmembrane region" description="Helical" evidence="5">
    <location>
        <begin position="84"/>
        <end position="108"/>
    </location>
</feature>
<feature type="transmembrane region" description="Helical" evidence="5">
    <location>
        <begin position="224"/>
        <end position="247"/>
    </location>
</feature>
<evidence type="ECO:0000256" key="1">
    <source>
        <dbReference type="ARBA" id="ARBA00004141"/>
    </source>
</evidence>
<dbReference type="GO" id="GO:0015377">
    <property type="term" value="F:chloride:monoatomic cation symporter activity"/>
    <property type="evidence" value="ECO:0007669"/>
    <property type="project" value="InterPro"/>
</dbReference>
<gene>
    <name evidence="7" type="ORF">JMN32_19610</name>
</gene>
<dbReference type="InterPro" id="IPR027417">
    <property type="entry name" value="P-loop_NTPase"/>
</dbReference>
<evidence type="ECO:0000256" key="3">
    <source>
        <dbReference type="ARBA" id="ARBA00022989"/>
    </source>
</evidence>
<name>A0A937G0Y5_9BACT</name>
<dbReference type="InterPro" id="IPR004842">
    <property type="entry name" value="SLC12A_fam"/>
</dbReference>
<evidence type="ECO:0000256" key="5">
    <source>
        <dbReference type="SAM" id="Phobius"/>
    </source>
</evidence>
<feature type="transmembrane region" description="Helical" evidence="5">
    <location>
        <begin position="267"/>
        <end position="291"/>
    </location>
</feature>
<feature type="transmembrane region" description="Helical" evidence="5">
    <location>
        <begin position="154"/>
        <end position="173"/>
    </location>
</feature>
<dbReference type="PANTHER" id="PTHR11827">
    <property type="entry name" value="SOLUTE CARRIER FAMILY 12, CATION COTRANSPORTERS"/>
    <property type="match status" value="1"/>
</dbReference>
<dbReference type="PANTHER" id="PTHR11827:SF72">
    <property type="entry name" value="GH08340P"/>
    <property type="match status" value="1"/>
</dbReference>
<evidence type="ECO:0000256" key="4">
    <source>
        <dbReference type="ARBA" id="ARBA00023136"/>
    </source>
</evidence>
<feature type="transmembrane region" description="Helical" evidence="5">
    <location>
        <begin position="370"/>
        <end position="388"/>
    </location>
</feature>
<feature type="domain" description="Amino acid permease/ SLC12A" evidence="6">
    <location>
        <begin position="12"/>
        <end position="418"/>
    </location>
</feature>
<organism evidence="7 8">
    <name type="scientific">Fulvivirga marina</name>
    <dbReference type="NCBI Taxonomy" id="2494733"/>
    <lineage>
        <taxon>Bacteria</taxon>
        <taxon>Pseudomonadati</taxon>
        <taxon>Bacteroidota</taxon>
        <taxon>Cytophagia</taxon>
        <taxon>Cytophagales</taxon>
        <taxon>Fulvivirgaceae</taxon>
        <taxon>Fulvivirga</taxon>
    </lineage>
</organism>
<feature type="transmembrane region" description="Helical" evidence="5">
    <location>
        <begin position="185"/>
        <end position="203"/>
    </location>
</feature>
<protein>
    <submittedName>
        <fullName evidence="7">Amino acid permease</fullName>
    </submittedName>
</protein>
<feature type="transmembrane region" description="Helical" evidence="5">
    <location>
        <begin position="7"/>
        <end position="28"/>
    </location>
</feature>
<reference evidence="7" key="1">
    <citation type="submission" date="2021-01" db="EMBL/GenBank/DDBJ databases">
        <title>Fulvivirga kasyanovii gen. nov., sp nov., a novel member of the phylum Bacteroidetes isolated from seawater in a mussel farm.</title>
        <authorList>
            <person name="Zhao L.-H."/>
            <person name="Wang Z.-J."/>
        </authorList>
    </citation>
    <scope>NUCLEOTIDE SEQUENCE</scope>
    <source>
        <strain evidence="7">29W222</strain>
    </source>
</reference>